<dbReference type="GO" id="GO:0004792">
    <property type="term" value="F:thiosulfate-cyanide sulfurtransferase activity"/>
    <property type="evidence" value="ECO:0007669"/>
    <property type="project" value="TreeGrafter"/>
</dbReference>
<dbReference type="SUPFAM" id="SSF52821">
    <property type="entry name" value="Rhodanese/Cell cycle control phosphatase"/>
    <property type="match status" value="1"/>
</dbReference>
<accession>S8BBR3</accession>
<dbReference type="PANTHER" id="PTHR44086:SF10">
    <property type="entry name" value="THIOSULFATE SULFURTRANSFERASE_RHODANESE-LIKE DOMAIN-CONTAINING PROTEIN 3"/>
    <property type="match status" value="1"/>
</dbReference>
<reference evidence="2 3" key="1">
    <citation type="journal article" date="2013" name="PLoS Genet.">
        <title>Genomic mechanisms accounting for the adaptation to parasitism in nematode-trapping fungi.</title>
        <authorList>
            <person name="Meerupati T."/>
            <person name="Andersson K.M."/>
            <person name="Friman E."/>
            <person name="Kumar D."/>
            <person name="Tunlid A."/>
            <person name="Ahren D."/>
        </authorList>
    </citation>
    <scope>NUCLEOTIDE SEQUENCE [LARGE SCALE GENOMIC DNA]</scope>
    <source>
        <strain evidence="2 3">CBS 200.50</strain>
    </source>
</reference>
<dbReference type="Pfam" id="PF00581">
    <property type="entry name" value="Rhodanese"/>
    <property type="match status" value="1"/>
</dbReference>
<dbReference type="SMART" id="SM00450">
    <property type="entry name" value="RHOD"/>
    <property type="match status" value="1"/>
</dbReference>
<dbReference type="InterPro" id="IPR001763">
    <property type="entry name" value="Rhodanese-like_dom"/>
</dbReference>
<dbReference type="PROSITE" id="PS50206">
    <property type="entry name" value="RHODANESE_3"/>
    <property type="match status" value="1"/>
</dbReference>
<dbReference type="EMBL" id="AQGS01000867">
    <property type="protein sequence ID" value="EPS36618.1"/>
    <property type="molecule type" value="Genomic_DNA"/>
</dbReference>
<proteinExistence type="predicted"/>
<gene>
    <name evidence="2" type="ORF">H072_9837</name>
</gene>
<dbReference type="Proteomes" id="UP000015100">
    <property type="component" value="Unassembled WGS sequence"/>
</dbReference>
<comment type="caution">
    <text evidence="2">The sequence shown here is derived from an EMBL/GenBank/DDBJ whole genome shotgun (WGS) entry which is preliminary data.</text>
</comment>
<dbReference type="AlphaFoldDB" id="S8BBR3"/>
<reference evidence="3" key="2">
    <citation type="submission" date="2013-04" db="EMBL/GenBank/DDBJ databases">
        <title>Genomic mechanisms accounting for the adaptation to parasitism in nematode-trapping fungi.</title>
        <authorList>
            <person name="Ahren D.G."/>
        </authorList>
    </citation>
    <scope>NUCLEOTIDE SEQUENCE [LARGE SCALE GENOMIC DNA]</scope>
    <source>
        <strain evidence="3">CBS 200.50</strain>
    </source>
</reference>
<dbReference type="eggNOG" id="KOG1530">
    <property type="taxonomic scope" value="Eukaryota"/>
</dbReference>
<dbReference type="Gene3D" id="3.40.250.10">
    <property type="entry name" value="Rhodanese-like domain"/>
    <property type="match status" value="1"/>
</dbReference>
<evidence type="ECO:0000259" key="1">
    <source>
        <dbReference type="PROSITE" id="PS50206"/>
    </source>
</evidence>
<dbReference type="HOGENOM" id="CLU_089574_0_0_1"/>
<evidence type="ECO:0000313" key="2">
    <source>
        <dbReference type="EMBL" id="EPS36618.1"/>
    </source>
</evidence>
<dbReference type="GO" id="GO:0005739">
    <property type="term" value="C:mitochondrion"/>
    <property type="evidence" value="ECO:0007669"/>
    <property type="project" value="TreeGrafter"/>
</dbReference>
<keyword evidence="3" id="KW-1185">Reference proteome</keyword>
<dbReference type="PANTHER" id="PTHR44086">
    <property type="entry name" value="THIOSULFATE SULFURTRANSFERASE RDL2, MITOCHONDRIAL-RELATED"/>
    <property type="match status" value="1"/>
</dbReference>
<dbReference type="OrthoDB" id="566238at2759"/>
<dbReference type="InterPro" id="IPR036873">
    <property type="entry name" value="Rhodanese-like_dom_sf"/>
</dbReference>
<feature type="domain" description="Rhodanese" evidence="1">
    <location>
        <begin position="97"/>
        <end position="199"/>
    </location>
</feature>
<dbReference type="OMA" id="EMAPRAY"/>
<protein>
    <recommendedName>
        <fullName evidence="1">Rhodanese domain-containing protein</fullName>
    </recommendedName>
</protein>
<sequence length="199" mass="22116">MLPIRSSVSRSLIAASKPSQSIAARACASYATRRLSSQAISVRQTQRWAPLTQNFQRRFGVRAFSTTPVRKEAENKPVEEDLKIVSFEDVQALSKNPKPNRLIVDVREPHELQKSGVIPNSINVPLETNPEAWFMDPESFEDKFGVEKPSTDTELIFSCKAGIRSNAAARIAKVAGYENTASYKGSWLDWAKNTGAPTY</sequence>
<dbReference type="STRING" id="1284197.S8BBR3"/>
<name>S8BBR3_DACHA</name>
<dbReference type="CDD" id="cd01519">
    <property type="entry name" value="RHOD_HSP67B2"/>
    <property type="match status" value="1"/>
</dbReference>
<organism evidence="2 3">
    <name type="scientific">Dactylellina haptotyla (strain CBS 200.50)</name>
    <name type="common">Nematode-trapping fungus</name>
    <name type="synonym">Monacrosporium haptotylum</name>
    <dbReference type="NCBI Taxonomy" id="1284197"/>
    <lineage>
        <taxon>Eukaryota</taxon>
        <taxon>Fungi</taxon>
        <taxon>Dikarya</taxon>
        <taxon>Ascomycota</taxon>
        <taxon>Pezizomycotina</taxon>
        <taxon>Orbiliomycetes</taxon>
        <taxon>Orbiliales</taxon>
        <taxon>Orbiliaceae</taxon>
        <taxon>Dactylellina</taxon>
    </lineage>
</organism>
<evidence type="ECO:0000313" key="3">
    <source>
        <dbReference type="Proteomes" id="UP000015100"/>
    </source>
</evidence>